<evidence type="ECO:0000313" key="2">
    <source>
        <dbReference type="EMBL" id="CAG9759759.1"/>
    </source>
</evidence>
<sequence length="76" mass="8053">MHSLPVALALFMIMVFLVNVYGDVASDLQNLGQKFSGQVQQWGQQAAGQAQQLGEQALDAASKLAQNLNGPLPTGK</sequence>
<keyword evidence="3" id="KW-1185">Reference proteome</keyword>
<evidence type="ECO:0000256" key="1">
    <source>
        <dbReference type="SAM" id="SignalP"/>
    </source>
</evidence>
<gene>
    <name evidence="2" type="ORF">CEUTPL_LOCUS501</name>
</gene>
<reference evidence="2" key="1">
    <citation type="submission" date="2022-01" db="EMBL/GenBank/DDBJ databases">
        <authorList>
            <person name="King R."/>
        </authorList>
    </citation>
    <scope>NUCLEOTIDE SEQUENCE</scope>
</reference>
<accession>A0A9N9MBP8</accession>
<dbReference type="EMBL" id="OU892277">
    <property type="protein sequence ID" value="CAG9759759.1"/>
    <property type="molecule type" value="Genomic_DNA"/>
</dbReference>
<feature type="signal peptide" evidence="1">
    <location>
        <begin position="1"/>
        <end position="22"/>
    </location>
</feature>
<name>A0A9N9MBP8_9CUCU</name>
<feature type="chain" id="PRO_5040260044" evidence="1">
    <location>
        <begin position="23"/>
        <end position="76"/>
    </location>
</feature>
<organism evidence="2 3">
    <name type="scientific">Ceutorhynchus assimilis</name>
    <name type="common">cabbage seed weevil</name>
    <dbReference type="NCBI Taxonomy" id="467358"/>
    <lineage>
        <taxon>Eukaryota</taxon>
        <taxon>Metazoa</taxon>
        <taxon>Ecdysozoa</taxon>
        <taxon>Arthropoda</taxon>
        <taxon>Hexapoda</taxon>
        <taxon>Insecta</taxon>
        <taxon>Pterygota</taxon>
        <taxon>Neoptera</taxon>
        <taxon>Endopterygota</taxon>
        <taxon>Coleoptera</taxon>
        <taxon>Polyphaga</taxon>
        <taxon>Cucujiformia</taxon>
        <taxon>Curculionidae</taxon>
        <taxon>Ceutorhynchinae</taxon>
        <taxon>Ceutorhynchus</taxon>
    </lineage>
</organism>
<proteinExistence type="predicted"/>
<keyword evidence="1" id="KW-0732">Signal</keyword>
<dbReference type="Proteomes" id="UP001152799">
    <property type="component" value="Chromosome 1"/>
</dbReference>
<dbReference type="AlphaFoldDB" id="A0A9N9MBP8"/>
<evidence type="ECO:0000313" key="3">
    <source>
        <dbReference type="Proteomes" id="UP001152799"/>
    </source>
</evidence>
<protein>
    <submittedName>
        <fullName evidence="2">Uncharacterized protein</fullName>
    </submittedName>
</protein>